<evidence type="ECO:0000256" key="1">
    <source>
        <dbReference type="SAM" id="MobiDB-lite"/>
    </source>
</evidence>
<name>A0A0A9GJB1_ARUDO</name>
<reference evidence="2" key="1">
    <citation type="submission" date="2014-09" db="EMBL/GenBank/DDBJ databases">
        <authorList>
            <person name="Magalhaes I.L.F."/>
            <person name="Oliveira U."/>
            <person name="Santos F.R."/>
            <person name="Vidigal T.H.D.A."/>
            <person name="Brescovit A.D."/>
            <person name="Santos A.J."/>
        </authorList>
    </citation>
    <scope>NUCLEOTIDE SEQUENCE</scope>
    <source>
        <tissue evidence="2">Shoot tissue taken approximately 20 cm above the soil surface</tissue>
    </source>
</reference>
<sequence length="26" mass="2901">MCSTSSPVINISSTYRRSKVRPCGDR</sequence>
<protein>
    <submittedName>
        <fullName evidence="2">Uncharacterized protein</fullName>
    </submittedName>
</protein>
<dbReference type="EMBL" id="GBRH01172691">
    <property type="protein sequence ID" value="JAE25205.1"/>
    <property type="molecule type" value="Transcribed_RNA"/>
</dbReference>
<proteinExistence type="predicted"/>
<dbReference type="AlphaFoldDB" id="A0A0A9GJB1"/>
<feature type="compositionally biased region" description="Polar residues" evidence="1">
    <location>
        <begin position="1"/>
        <end position="15"/>
    </location>
</feature>
<evidence type="ECO:0000313" key="2">
    <source>
        <dbReference type="EMBL" id="JAE25205.1"/>
    </source>
</evidence>
<feature type="region of interest" description="Disordered" evidence="1">
    <location>
        <begin position="1"/>
        <end position="26"/>
    </location>
</feature>
<reference evidence="2" key="2">
    <citation type="journal article" date="2015" name="Data Brief">
        <title>Shoot transcriptome of the giant reed, Arundo donax.</title>
        <authorList>
            <person name="Barrero R.A."/>
            <person name="Guerrero F.D."/>
            <person name="Moolhuijzen P."/>
            <person name="Goolsby J.A."/>
            <person name="Tidwell J."/>
            <person name="Bellgard S.E."/>
            <person name="Bellgard M.I."/>
        </authorList>
    </citation>
    <scope>NUCLEOTIDE SEQUENCE</scope>
    <source>
        <tissue evidence="2">Shoot tissue taken approximately 20 cm above the soil surface</tissue>
    </source>
</reference>
<accession>A0A0A9GJB1</accession>
<organism evidence="2">
    <name type="scientific">Arundo donax</name>
    <name type="common">Giant reed</name>
    <name type="synonym">Donax arundinaceus</name>
    <dbReference type="NCBI Taxonomy" id="35708"/>
    <lineage>
        <taxon>Eukaryota</taxon>
        <taxon>Viridiplantae</taxon>
        <taxon>Streptophyta</taxon>
        <taxon>Embryophyta</taxon>
        <taxon>Tracheophyta</taxon>
        <taxon>Spermatophyta</taxon>
        <taxon>Magnoliopsida</taxon>
        <taxon>Liliopsida</taxon>
        <taxon>Poales</taxon>
        <taxon>Poaceae</taxon>
        <taxon>PACMAD clade</taxon>
        <taxon>Arundinoideae</taxon>
        <taxon>Arundineae</taxon>
        <taxon>Arundo</taxon>
    </lineage>
</organism>